<gene>
    <name evidence="1" type="ORF">ACFO0A_00135</name>
</gene>
<name>A0ABV8RJ74_9SPHN</name>
<proteinExistence type="predicted"/>
<sequence length="304" mass="34873">MEDNAKHRWGYLSERQGCALSSVIPSVIGDRQKPTFVQMDDGDSFALYGRPIYQGMGEAEGGLSVAELDKATTEEILARLQAYSRRLHGSVEQATSLQAVFSALNEASLKAAKRDKLWGPMAGAFNIIQHALLRELTLIIVRVLDRPRKLETSDKVSFVVIAQWLDRDGVSEALVEKARKRHPEKWARRNVWMTRRAIRGLKQRLDRLAAEDPNRERLLRNGRDDFLAHELHREIPRDQALFVYLMEMTNEIQALSREALIACTGHELDFDHIATEGKDGAEQIWRPMVERRFRWHPKRGVEDI</sequence>
<keyword evidence="2" id="KW-1185">Reference proteome</keyword>
<comment type="caution">
    <text evidence="1">The sequence shown here is derived from an EMBL/GenBank/DDBJ whole genome shotgun (WGS) entry which is preliminary data.</text>
</comment>
<evidence type="ECO:0000313" key="1">
    <source>
        <dbReference type="EMBL" id="MFC4293462.1"/>
    </source>
</evidence>
<protein>
    <submittedName>
        <fullName evidence="1">Uncharacterized protein</fullName>
    </submittedName>
</protein>
<dbReference type="Proteomes" id="UP001595828">
    <property type="component" value="Unassembled WGS sequence"/>
</dbReference>
<evidence type="ECO:0000313" key="2">
    <source>
        <dbReference type="Proteomes" id="UP001595828"/>
    </source>
</evidence>
<accession>A0ABV8RJ74</accession>
<dbReference type="RefSeq" id="WP_379536959.1">
    <property type="nucleotide sequence ID" value="NZ_JBHSDR010000003.1"/>
</dbReference>
<dbReference type="EMBL" id="JBHSDR010000003">
    <property type="protein sequence ID" value="MFC4293462.1"/>
    <property type="molecule type" value="Genomic_DNA"/>
</dbReference>
<organism evidence="1 2">
    <name type="scientific">Novosphingobium tardum</name>
    <dbReference type="NCBI Taxonomy" id="1538021"/>
    <lineage>
        <taxon>Bacteria</taxon>
        <taxon>Pseudomonadati</taxon>
        <taxon>Pseudomonadota</taxon>
        <taxon>Alphaproteobacteria</taxon>
        <taxon>Sphingomonadales</taxon>
        <taxon>Sphingomonadaceae</taxon>
        <taxon>Novosphingobium</taxon>
    </lineage>
</organism>
<reference evidence="2" key="1">
    <citation type="journal article" date="2019" name="Int. J. Syst. Evol. Microbiol.">
        <title>The Global Catalogue of Microorganisms (GCM) 10K type strain sequencing project: providing services to taxonomists for standard genome sequencing and annotation.</title>
        <authorList>
            <consortium name="The Broad Institute Genomics Platform"/>
            <consortium name="The Broad Institute Genome Sequencing Center for Infectious Disease"/>
            <person name="Wu L."/>
            <person name="Ma J."/>
        </authorList>
    </citation>
    <scope>NUCLEOTIDE SEQUENCE [LARGE SCALE GENOMIC DNA]</scope>
    <source>
        <strain evidence="2">CGMCC 1.12989</strain>
    </source>
</reference>